<evidence type="ECO:0000256" key="1">
    <source>
        <dbReference type="SAM" id="MobiDB-lite"/>
    </source>
</evidence>
<feature type="compositionally biased region" description="Low complexity" evidence="1">
    <location>
        <begin position="55"/>
        <end position="70"/>
    </location>
</feature>
<feature type="region of interest" description="Disordered" evidence="1">
    <location>
        <begin position="55"/>
        <end position="79"/>
    </location>
</feature>
<sequence>MLLHSIFCGVTETLNSPAPLFTWTTTSPLLRNRLRWCPPLPPTWKMTPVRVLGRTSNTSSKLTPTTKLSSMTAYPFPEK</sequence>
<protein>
    <submittedName>
        <fullName evidence="2">Uncharacterized protein</fullName>
    </submittedName>
</protein>
<name>A0A0E9RCN5_ANGAN</name>
<dbReference type="AlphaFoldDB" id="A0A0E9RCN5"/>
<proteinExistence type="predicted"/>
<evidence type="ECO:0000313" key="2">
    <source>
        <dbReference type="EMBL" id="JAH26839.1"/>
    </source>
</evidence>
<reference evidence="2" key="1">
    <citation type="submission" date="2014-11" db="EMBL/GenBank/DDBJ databases">
        <authorList>
            <person name="Amaro Gonzalez C."/>
        </authorList>
    </citation>
    <scope>NUCLEOTIDE SEQUENCE</scope>
</reference>
<dbReference type="EMBL" id="GBXM01081738">
    <property type="protein sequence ID" value="JAH26839.1"/>
    <property type="molecule type" value="Transcribed_RNA"/>
</dbReference>
<reference evidence="2" key="2">
    <citation type="journal article" date="2015" name="Fish Shellfish Immunol.">
        <title>Early steps in the European eel (Anguilla anguilla)-Vibrio vulnificus interaction in the gills: Role of the RtxA13 toxin.</title>
        <authorList>
            <person name="Callol A."/>
            <person name="Pajuelo D."/>
            <person name="Ebbesson L."/>
            <person name="Teles M."/>
            <person name="MacKenzie S."/>
            <person name="Amaro C."/>
        </authorList>
    </citation>
    <scope>NUCLEOTIDE SEQUENCE</scope>
</reference>
<accession>A0A0E9RCN5</accession>
<organism evidence="2">
    <name type="scientific">Anguilla anguilla</name>
    <name type="common">European freshwater eel</name>
    <name type="synonym">Muraena anguilla</name>
    <dbReference type="NCBI Taxonomy" id="7936"/>
    <lineage>
        <taxon>Eukaryota</taxon>
        <taxon>Metazoa</taxon>
        <taxon>Chordata</taxon>
        <taxon>Craniata</taxon>
        <taxon>Vertebrata</taxon>
        <taxon>Euteleostomi</taxon>
        <taxon>Actinopterygii</taxon>
        <taxon>Neopterygii</taxon>
        <taxon>Teleostei</taxon>
        <taxon>Anguilliformes</taxon>
        <taxon>Anguillidae</taxon>
        <taxon>Anguilla</taxon>
    </lineage>
</organism>